<organism evidence="4 5">
    <name type="scientific">Blastococcus carthaginiensis</name>
    <dbReference type="NCBI Taxonomy" id="3050034"/>
    <lineage>
        <taxon>Bacteria</taxon>
        <taxon>Bacillati</taxon>
        <taxon>Actinomycetota</taxon>
        <taxon>Actinomycetes</taxon>
        <taxon>Geodermatophilales</taxon>
        <taxon>Geodermatophilaceae</taxon>
        <taxon>Blastococcus</taxon>
    </lineage>
</organism>
<keyword evidence="1" id="KW-0547">Nucleotide-binding</keyword>
<protein>
    <recommendedName>
        <fullName evidence="3">ATP-grasp domain-containing protein</fullName>
    </recommendedName>
</protein>
<proteinExistence type="predicted"/>
<accession>A0ABT9IE03</accession>
<evidence type="ECO:0000259" key="3">
    <source>
        <dbReference type="PROSITE" id="PS50975"/>
    </source>
</evidence>
<gene>
    <name evidence="4" type="ORF">QOZ88_14180</name>
</gene>
<keyword evidence="1" id="KW-0067">ATP-binding</keyword>
<evidence type="ECO:0000313" key="4">
    <source>
        <dbReference type="EMBL" id="MDP5183783.1"/>
    </source>
</evidence>
<dbReference type="SUPFAM" id="SSF56059">
    <property type="entry name" value="Glutathione synthetase ATP-binding domain-like"/>
    <property type="match status" value="1"/>
</dbReference>
<reference evidence="5" key="1">
    <citation type="submission" date="2023-05" db="EMBL/GenBank/DDBJ databases">
        <title>Draft genome of Pseudofrankia sp. BMG5.37.</title>
        <authorList>
            <person name="Gtari M."/>
            <person name="Ghodhbane F."/>
            <person name="Sbissi I."/>
        </authorList>
    </citation>
    <scope>NUCLEOTIDE SEQUENCE [LARGE SCALE GENOMIC DNA]</scope>
    <source>
        <strain evidence="5">BMG 814</strain>
    </source>
</reference>
<dbReference type="Gene3D" id="3.30.470.20">
    <property type="entry name" value="ATP-grasp fold, B domain"/>
    <property type="match status" value="1"/>
</dbReference>
<feature type="compositionally biased region" description="Low complexity" evidence="2">
    <location>
        <begin position="442"/>
        <end position="453"/>
    </location>
</feature>
<feature type="domain" description="ATP-grasp" evidence="3">
    <location>
        <begin position="131"/>
        <end position="325"/>
    </location>
</feature>
<evidence type="ECO:0000313" key="5">
    <source>
        <dbReference type="Proteomes" id="UP001233673"/>
    </source>
</evidence>
<dbReference type="EMBL" id="JASNFN010000016">
    <property type="protein sequence ID" value="MDP5183783.1"/>
    <property type="molecule type" value="Genomic_DNA"/>
</dbReference>
<dbReference type="InterPro" id="IPR013815">
    <property type="entry name" value="ATP_grasp_subdomain_1"/>
</dbReference>
<sequence>MIAGSRRTGTTVAGGPPAVVLGLDTITGLQTARILAARGVPVIGVTNSLEHYACRTRACTRVLEADLRSEDVVDVLLRLGPELGDRAALIPCTDLAVLQISRHRDRLAPWYHVALPEHAVVDMLMDKVGFLRHAQENGLPIPGTVIIDSRDDAERAARSLTYPVALKPPLKSAVWQSHTSAKAFQVSDGRELLEVYDRVASWSDRFIAQEWVDGGVDALYSCNAYFGAGSRPLVTFVARKLRQWPPHTGTSALGEECRNDEVLRETLRLFAGLDYRGLAYVEMKQDARTGRHLIIEPNIGRPTGRSAIAEAGGVELLYTAYCDMVGLPLPAARQQRYVGAKWIDDRRDVQSALYFARRGQLGPGDWWRSVRGPKWHAVVSRSDPQPFVHDLLQAGRRGVGMLLARGRRTWATRRRATGRVRRPGPGPGSPPGPDGPREGARTVPVPLSPTTSTAEHAGAARPARRER</sequence>
<feature type="region of interest" description="Disordered" evidence="2">
    <location>
        <begin position="408"/>
        <end position="467"/>
    </location>
</feature>
<name>A0ABT9IE03_9ACTN</name>
<evidence type="ECO:0000256" key="2">
    <source>
        <dbReference type="SAM" id="MobiDB-lite"/>
    </source>
</evidence>
<dbReference type="RefSeq" id="WP_306000391.1">
    <property type="nucleotide sequence ID" value="NZ_JASNFN010000016.1"/>
</dbReference>
<dbReference type="Proteomes" id="UP001233673">
    <property type="component" value="Unassembled WGS sequence"/>
</dbReference>
<comment type="caution">
    <text evidence="4">The sequence shown here is derived from an EMBL/GenBank/DDBJ whole genome shotgun (WGS) entry which is preliminary data.</text>
</comment>
<keyword evidence="5" id="KW-1185">Reference proteome</keyword>
<dbReference type="PROSITE" id="PS50975">
    <property type="entry name" value="ATP_GRASP"/>
    <property type="match status" value="1"/>
</dbReference>
<evidence type="ECO:0000256" key="1">
    <source>
        <dbReference type="PROSITE-ProRule" id="PRU00409"/>
    </source>
</evidence>
<dbReference type="InterPro" id="IPR011761">
    <property type="entry name" value="ATP-grasp"/>
</dbReference>
<feature type="compositionally biased region" description="Basic residues" evidence="2">
    <location>
        <begin position="408"/>
        <end position="422"/>
    </location>
</feature>
<feature type="compositionally biased region" description="Pro residues" evidence="2">
    <location>
        <begin position="424"/>
        <end position="434"/>
    </location>
</feature>
<dbReference type="Gene3D" id="3.30.1490.20">
    <property type="entry name" value="ATP-grasp fold, A domain"/>
    <property type="match status" value="1"/>
</dbReference>